<evidence type="ECO:0000256" key="6">
    <source>
        <dbReference type="ARBA" id="ARBA00022989"/>
    </source>
</evidence>
<dbReference type="Proteomes" id="UP000078534">
    <property type="component" value="Unassembled WGS sequence"/>
</dbReference>
<evidence type="ECO:0000256" key="4">
    <source>
        <dbReference type="ARBA" id="ARBA00022475"/>
    </source>
</evidence>
<keyword evidence="7 8" id="KW-0472">Membrane</keyword>
<evidence type="ECO:0000256" key="2">
    <source>
        <dbReference type="ARBA" id="ARBA00005658"/>
    </source>
</evidence>
<protein>
    <submittedName>
        <fullName evidence="9">Uncharacterized protein</fullName>
    </submittedName>
</protein>
<keyword evidence="10" id="KW-1185">Reference proteome</keyword>
<evidence type="ECO:0000256" key="5">
    <source>
        <dbReference type="ARBA" id="ARBA00022692"/>
    </source>
</evidence>
<keyword evidence="5 8" id="KW-0812">Transmembrane</keyword>
<name>A0A179SXB5_9BACI</name>
<evidence type="ECO:0000313" key="9">
    <source>
        <dbReference type="EMBL" id="OAS86014.1"/>
    </source>
</evidence>
<evidence type="ECO:0000256" key="1">
    <source>
        <dbReference type="ARBA" id="ARBA00004651"/>
    </source>
</evidence>
<dbReference type="EMBL" id="LWSG01000016">
    <property type="protein sequence ID" value="OAS86014.1"/>
    <property type="molecule type" value="Genomic_DNA"/>
</dbReference>
<gene>
    <name evidence="9" type="ORF">A6K24_23000</name>
</gene>
<evidence type="ECO:0000313" key="10">
    <source>
        <dbReference type="Proteomes" id="UP000078534"/>
    </source>
</evidence>
<dbReference type="STRING" id="152268.A6K24_23000"/>
<sequence length="83" mass="9443">MHLNIMVLLKDQVYLQRNLYLELLSTIAIVLLYSGGLQALQNMMIIAALPFSIIIALMTFSLLKALREEAKQLGIGRIKKRKE</sequence>
<reference evidence="10" key="1">
    <citation type="submission" date="2016-04" db="EMBL/GenBank/DDBJ databases">
        <authorList>
            <person name="Lyu Z."/>
            <person name="Lyu W."/>
        </authorList>
    </citation>
    <scope>NUCLEOTIDE SEQUENCE [LARGE SCALE GENOMIC DNA]</scope>
    <source>
        <strain evidence="10">C44</strain>
    </source>
</reference>
<keyword evidence="6 8" id="KW-1133">Transmembrane helix</keyword>
<keyword evidence="3" id="KW-0813">Transport</keyword>
<dbReference type="PANTHER" id="PTHR30047">
    <property type="entry name" value="HIGH-AFFINITY CHOLINE TRANSPORT PROTEIN-RELATED"/>
    <property type="match status" value="1"/>
</dbReference>
<proteinExistence type="inferred from homology"/>
<dbReference type="Pfam" id="PF02028">
    <property type="entry name" value="BCCT"/>
    <property type="match status" value="1"/>
</dbReference>
<feature type="transmembrane region" description="Helical" evidence="8">
    <location>
        <begin position="20"/>
        <end position="37"/>
    </location>
</feature>
<comment type="caution">
    <text evidence="9">The sequence shown here is derived from an EMBL/GenBank/DDBJ whole genome shotgun (WGS) entry which is preliminary data.</text>
</comment>
<evidence type="ECO:0000256" key="7">
    <source>
        <dbReference type="ARBA" id="ARBA00023136"/>
    </source>
</evidence>
<dbReference type="GO" id="GO:0005886">
    <property type="term" value="C:plasma membrane"/>
    <property type="evidence" value="ECO:0007669"/>
    <property type="project" value="UniProtKB-SubCell"/>
</dbReference>
<dbReference type="InterPro" id="IPR000060">
    <property type="entry name" value="BCCT_transptr"/>
</dbReference>
<dbReference type="AlphaFoldDB" id="A0A179SXB5"/>
<evidence type="ECO:0000256" key="8">
    <source>
        <dbReference type="SAM" id="Phobius"/>
    </source>
</evidence>
<feature type="transmembrane region" description="Helical" evidence="8">
    <location>
        <begin position="43"/>
        <end position="63"/>
    </location>
</feature>
<dbReference type="PANTHER" id="PTHR30047:SF7">
    <property type="entry name" value="HIGH-AFFINITY CHOLINE TRANSPORT PROTEIN"/>
    <property type="match status" value="1"/>
</dbReference>
<comment type="subcellular location">
    <subcellularLocation>
        <location evidence="1">Cell membrane</location>
        <topology evidence="1">Multi-pass membrane protein</topology>
    </subcellularLocation>
</comment>
<accession>A0A179SXB5</accession>
<comment type="similarity">
    <text evidence="2">Belongs to the BCCT transporter (TC 2.A.15) family.</text>
</comment>
<evidence type="ECO:0000256" key="3">
    <source>
        <dbReference type="ARBA" id="ARBA00022448"/>
    </source>
</evidence>
<dbReference type="GO" id="GO:0022857">
    <property type="term" value="F:transmembrane transporter activity"/>
    <property type="evidence" value="ECO:0007669"/>
    <property type="project" value="InterPro"/>
</dbReference>
<keyword evidence="4" id="KW-1003">Cell membrane</keyword>
<organism evidence="9 10">
    <name type="scientific">Metabacillus litoralis</name>
    <dbReference type="NCBI Taxonomy" id="152268"/>
    <lineage>
        <taxon>Bacteria</taxon>
        <taxon>Bacillati</taxon>
        <taxon>Bacillota</taxon>
        <taxon>Bacilli</taxon>
        <taxon>Bacillales</taxon>
        <taxon>Bacillaceae</taxon>
        <taxon>Metabacillus</taxon>
    </lineage>
</organism>